<evidence type="ECO:0000313" key="6">
    <source>
        <dbReference type="Proteomes" id="UP000823847"/>
    </source>
</evidence>
<dbReference type="InterPro" id="IPR011041">
    <property type="entry name" value="Quinoprot_gluc/sorb_DH_b-prop"/>
</dbReference>
<dbReference type="Gene3D" id="1.10.10.10">
    <property type="entry name" value="Winged helix-like DNA-binding domain superfamily/Winged helix DNA-binding domain"/>
    <property type="match status" value="1"/>
</dbReference>
<dbReference type="Proteomes" id="UP000823847">
    <property type="component" value="Unassembled WGS sequence"/>
</dbReference>
<feature type="transmembrane region" description="Helical" evidence="2">
    <location>
        <begin position="490"/>
        <end position="508"/>
    </location>
</feature>
<keyword evidence="2" id="KW-1133">Transmembrane helix</keyword>
<keyword evidence="3" id="KW-0732">Signal</keyword>
<dbReference type="SUPFAM" id="SSF46894">
    <property type="entry name" value="C-terminal effector domain of the bipartite response regulators"/>
    <property type="match status" value="1"/>
</dbReference>
<dbReference type="EMBL" id="DXEN01000019">
    <property type="protein sequence ID" value="HIX85670.1"/>
    <property type="molecule type" value="Genomic_DNA"/>
</dbReference>
<evidence type="ECO:0000256" key="2">
    <source>
        <dbReference type="SAM" id="Phobius"/>
    </source>
</evidence>
<feature type="domain" description="HTH luxR-type" evidence="4">
    <location>
        <begin position="629"/>
        <end position="686"/>
    </location>
</feature>
<dbReference type="GO" id="GO:0006355">
    <property type="term" value="P:regulation of DNA-templated transcription"/>
    <property type="evidence" value="ECO:0007669"/>
    <property type="project" value="InterPro"/>
</dbReference>
<feature type="signal peptide" evidence="3">
    <location>
        <begin position="1"/>
        <end position="21"/>
    </location>
</feature>
<dbReference type="Gene3D" id="2.60.40.10">
    <property type="entry name" value="Immunoglobulins"/>
    <property type="match status" value="1"/>
</dbReference>
<feature type="coiled-coil region" evidence="1">
    <location>
        <begin position="513"/>
        <end position="584"/>
    </location>
</feature>
<protein>
    <submittedName>
        <fullName evidence="5">Transcriptional regulator</fullName>
    </submittedName>
</protein>
<evidence type="ECO:0000256" key="3">
    <source>
        <dbReference type="SAM" id="SignalP"/>
    </source>
</evidence>
<dbReference type="GO" id="GO:0003677">
    <property type="term" value="F:DNA binding"/>
    <property type="evidence" value="ECO:0007669"/>
    <property type="project" value="InterPro"/>
</dbReference>
<reference evidence="5" key="2">
    <citation type="submission" date="2021-04" db="EMBL/GenBank/DDBJ databases">
        <authorList>
            <person name="Gilroy R."/>
        </authorList>
    </citation>
    <scope>NUCLEOTIDE SEQUENCE</scope>
    <source>
        <strain evidence="5">ChiHecec2B26-12326</strain>
    </source>
</reference>
<dbReference type="AlphaFoldDB" id="A0A9D1XQY3"/>
<dbReference type="Gene3D" id="2.130.10.10">
    <property type="entry name" value="YVTN repeat-like/Quinoprotein amine dehydrogenase"/>
    <property type="match status" value="1"/>
</dbReference>
<accession>A0A9D1XQY3</accession>
<dbReference type="InterPro" id="IPR000792">
    <property type="entry name" value="Tscrpt_reg_LuxR_C"/>
</dbReference>
<keyword evidence="2" id="KW-0812">Transmembrane</keyword>
<dbReference type="InterPro" id="IPR013783">
    <property type="entry name" value="Ig-like_fold"/>
</dbReference>
<dbReference type="SMART" id="SM00421">
    <property type="entry name" value="HTH_LUXR"/>
    <property type="match status" value="1"/>
</dbReference>
<comment type="caution">
    <text evidence="5">The sequence shown here is derived from an EMBL/GenBank/DDBJ whole genome shotgun (WGS) entry which is preliminary data.</text>
</comment>
<keyword evidence="2" id="KW-0472">Membrane</keyword>
<name>A0A9D1XQY3_9BACT</name>
<sequence length="689" mass="79207">MLRRFVSILLASLMAVIATRASEVSVAPSILVQNYTVEDYEASCQNWNIAVSYHGLLYIANNSGLLTFDGNTWRLYPLPDKSPIYDVTFHNDTIYTQGSNSVGYWLHSETEELVYTPLDRLPAGVRFDSLAVPPIILPAELRDKQISAFADTGDLCFIGTTTAGVYITNRQGEIFYHLSINNRLPDNIVRGFCVQDKNLVWVALDNGISQIDINPPVSMLGRRNRIGKLEDAARVDNQLYIQTNIGYFHCDLNARDELTPIPEAEGREHIPPRPPYERVSVGDIFERPDQLGIFAKAEDVYPASEDLYWLTYDNEAVLLHREEEAHSVKCRILFDNYNLNLVTYGRQIIPLDDSLDLVSSMQGTLLINTRHLIAGGLGTLTTPRFTHLSYTDRKGTHILRPDTQEVSLPHSFQEVSLFVGTTVFTPNHQISYKLDGVSTDWSPWQKDGEITFLKLPEGSYELHIRKYVTRGPFPEITMRIVVRPPWYNTVWAYLIYIALVGGGVWAGARIHVHQLRRKELQKLKEERQIEQQRLQQLRSEMLETELQNKNNELMLQTTALVKRNEAVQAIMEELDKQKEALGDRYPNKLYNRLRSLMESTLNNQADWVQFETYFNSAYHNFMDRLRQQYTDITAGDLRICCLLRMNLSTKEIASLMNVSVRAIELRRYRLRKRLNLDGDTNLVDFLMNF</sequence>
<proteinExistence type="predicted"/>
<evidence type="ECO:0000313" key="5">
    <source>
        <dbReference type="EMBL" id="HIX85670.1"/>
    </source>
</evidence>
<feature type="chain" id="PRO_5038912325" evidence="3">
    <location>
        <begin position="22"/>
        <end position="689"/>
    </location>
</feature>
<evidence type="ECO:0000256" key="1">
    <source>
        <dbReference type="SAM" id="Coils"/>
    </source>
</evidence>
<keyword evidence="1" id="KW-0175">Coiled coil</keyword>
<evidence type="ECO:0000259" key="4">
    <source>
        <dbReference type="SMART" id="SM00421"/>
    </source>
</evidence>
<dbReference type="InterPro" id="IPR036388">
    <property type="entry name" value="WH-like_DNA-bd_sf"/>
</dbReference>
<organism evidence="5 6">
    <name type="scientific">Candidatus Parabacteroides intestinigallinarum</name>
    <dbReference type="NCBI Taxonomy" id="2838722"/>
    <lineage>
        <taxon>Bacteria</taxon>
        <taxon>Pseudomonadati</taxon>
        <taxon>Bacteroidota</taxon>
        <taxon>Bacteroidia</taxon>
        <taxon>Bacteroidales</taxon>
        <taxon>Tannerellaceae</taxon>
        <taxon>Parabacteroides</taxon>
    </lineage>
</organism>
<dbReference type="InterPro" id="IPR015943">
    <property type="entry name" value="WD40/YVTN_repeat-like_dom_sf"/>
</dbReference>
<dbReference type="InterPro" id="IPR016032">
    <property type="entry name" value="Sig_transdc_resp-reg_C-effctor"/>
</dbReference>
<gene>
    <name evidence="5" type="ORF">H9848_03535</name>
</gene>
<reference evidence="5" key="1">
    <citation type="journal article" date="2021" name="PeerJ">
        <title>Extensive microbial diversity within the chicken gut microbiome revealed by metagenomics and culture.</title>
        <authorList>
            <person name="Gilroy R."/>
            <person name="Ravi A."/>
            <person name="Getino M."/>
            <person name="Pursley I."/>
            <person name="Horton D.L."/>
            <person name="Alikhan N.F."/>
            <person name="Baker D."/>
            <person name="Gharbi K."/>
            <person name="Hall N."/>
            <person name="Watson M."/>
            <person name="Adriaenssens E.M."/>
            <person name="Foster-Nyarko E."/>
            <person name="Jarju S."/>
            <person name="Secka A."/>
            <person name="Antonio M."/>
            <person name="Oren A."/>
            <person name="Chaudhuri R.R."/>
            <person name="La Ragione R."/>
            <person name="Hildebrand F."/>
            <person name="Pallen M.J."/>
        </authorList>
    </citation>
    <scope>NUCLEOTIDE SEQUENCE</scope>
    <source>
        <strain evidence="5">ChiHecec2B26-12326</strain>
    </source>
</reference>
<dbReference type="SUPFAM" id="SSF50952">
    <property type="entry name" value="Soluble quinoprotein glucose dehydrogenase"/>
    <property type="match status" value="1"/>
</dbReference>